<gene>
    <name evidence="1" type="primary">SMKI06G2560</name>
    <name evidence="1" type="ORF">SMKI_06G2560</name>
</gene>
<reference evidence="1" key="1">
    <citation type="submission" date="2022-10" db="EMBL/GenBank/DDBJ databases">
        <authorList>
            <person name="Byrne P K."/>
        </authorList>
    </citation>
    <scope>NUCLEOTIDE SEQUENCE</scope>
    <source>
        <strain evidence="1">IFO1815</strain>
    </source>
</reference>
<evidence type="ECO:0000313" key="2">
    <source>
        <dbReference type="Proteomes" id="UP001161438"/>
    </source>
</evidence>
<protein>
    <recommendedName>
        <fullName evidence="3">Proteasome chaperone 4</fullName>
    </recommendedName>
</protein>
<dbReference type="EMBL" id="OX365762">
    <property type="protein sequence ID" value="CAI4038904.1"/>
    <property type="molecule type" value="Genomic_DNA"/>
</dbReference>
<dbReference type="InterPro" id="IPR018854">
    <property type="entry name" value="Psome_chaperone_3/4"/>
</dbReference>
<dbReference type="AlphaFoldDB" id="A0AA35IXU4"/>
<dbReference type="RefSeq" id="XP_056082019.1">
    <property type="nucleotide sequence ID" value="XM_056222315.1"/>
</dbReference>
<accession>A0AA35IXU4</accession>
<name>A0AA35IXU4_SACMI</name>
<dbReference type="Proteomes" id="UP001161438">
    <property type="component" value="Chromosome 6"/>
</dbReference>
<organism evidence="1 2">
    <name type="scientific">Saccharomyces mikatae IFO 1815</name>
    <dbReference type="NCBI Taxonomy" id="226126"/>
    <lineage>
        <taxon>Eukaryota</taxon>
        <taxon>Fungi</taxon>
        <taxon>Dikarya</taxon>
        <taxon>Ascomycota</taxon>
        <taxon>Saccharomycotina</taxon>
        <taxon>Saccharomycetes</taxon>
        <taxon>Saccharomycetales</taxon>
        <taxon>Saccharomycetaceae</taxon>
        <taxon>Saccharomyces</taxon>
    </lineage>
</organism>
<dbReference type="Pfam" id="PF10448">
    <property type="entry name" value="POC3_POC4"/>
    <property type="match status" value="1"/>
</dbReference>
<evidence type="ECO:0000313" key="1">
    <source>
        <dbReference type="EMBL" id="CAI4038904.1"/>
    </source>
</evidence>
<evidence type="ECO:0008006" key="3">
    <source>
        <dbReference type="Google" id="ProtNLM"/>
    </source>
</evidence>
<dbReference type="Gene3D" id="3.30.230.100">
    <property type="match status" value="1"/>
</dbReference>
<sequence length="148" mass="16456">MLVRTVTQTIESESGFLHPALDIVATLPADIQSKKIPISLVVGFKQEGPMNSGSGLACYYYAIPLVKERHMSLKSDGSNVVGVPLLDTSDDRIRDVTRRLATIISEKFSRPCYVTWSSLPKEDTSILVTNHVYILKKCLDFLKAELSR</sequence>
<proteinExistence type="predicted"/>
<keyword evidence="2" id="KW-1185">Reference proteome</keyword>
<dbReference type="GeneID" id="80918115"/>